<name>A0A2I0VF48_9ASPA</name>
<organism evidence="2 3">
    <name type="scientific">Dendrobium catenatum</name>
    <dbReference type="NCBI Taxonomy" id="906689"/>
    <lineage>
        <taxon>Eukaryota</taxon>
        <taxon>Viridiplantae</taxon>
        <taxon>Streptophyta</taxon>
        <taxon>Embryophyta</taxon>
        <taxon>Tracheophyta</taxon>
        <taxon>Spermatophyta</taxon>
        <taxon>Magnoliopsida</taxon>
        <taxon>Liliopsida</taxon>
        <taxon>Asparagales</taxon>
        <taxon>Orchidaceae</taxon>
        <taxon>Epidendroideae</taxon>
        <taxon>Malaxideae</taxon>
        <taxon>Dendrobiinae</taxon>
        <taxon>Dendrobium</taxon>
    </lineage>
</organism>
<feature type="compositionally biased region" description="Low complexity" evidence="1">
    <location>
        <begin position="1"/>
        <end position="15"/>
    </location>
</feature>
<dbReference type="AlphaFoldDB" id="A0A2I0VF48"/>
<feature type="region of interest" description="Disordered" evidence="1">
    <location>
        <begin position="1"/>
        <end position="45"/>
    </location>
</feature>
<dbReference type="EMBL" id="KZ503706">
    <property type="protein sequence ID" value="PKU62049.1"/>
    <property type="molecule type" value="Genomic_DNA"/>
</dbReference>
<proteinExistence type="predicted"/>
<evidence type="ECO:0000313" key="3">
    <source>
        <dbReference type="Proteomes" id="UP000233837"/>
    </source>
</evidence>
<protein>
    <submittedName>
        <fullName evidence="2">Uncharacterized protein</fullName>
    </submittedName>
</protein>
<keyword evidence="3" id="KW-1185">Reference proteome</keyword>
<gene>
    <name evidence="2" type="ORF">MA16_Dca012158</name>
</gene>
<reference evidence="2 3" key="1">
    <citation type="journal article" date="2016" name="Sci. Rep.">
        <title>The Dendrobium catenatum Lindl. genome sequence provides insights into polysaccharide synthase, floral development and adaptive evolution.</title>
        <authorList>
            <person name="Zhang G.Q."/>
            <person name="Xu Q."/>
            <person name="Bian C."/>
            <person name="Tsai W.C."/>
            <person name="Yeh C.M."/>
            <person name="Liu K.W."/>
            <person name="Yoshida K."/>
            <person name="Zhang L.S."/>
            <person name="Chang S.B."/>
            <person name="Chen F."/>
            <person name="Shi Y."/>
            <person name="Su Y.Y."/>
            <person name="Zhang Y.Q."/>
            <person name="Chen L.J."/>
            <person name="Yin Y."/>
            <person name="Lin M."/>
            <person name="Huang H."/>
            <person name="Deng H."/>
            <person name="Wang Z.W."/>
            <person name="Zhu S.L."/>
            <person name="Zhao X."/>
            <person name="Deng C."/>
            <person name="Niu S.C."/>
            <person name="Huang J."/>
            <person name="Wang M."/>
            <person name="Liu G.H."/>
            <person name="Yang H.J."/>
            <person name="Xiao X.J."/>
            <person name="Hsiao Y.Y."/>
            <person name="Wu W.L."/>
            <person name="Chen Y.Y."/>
            <person name="Mitsuda N."/>
            <person name="Ohme-Takagi M."/>
            <person name="Luo Y.B."/>
            <person name="Van de Peer Y."/>
            <person name="Liu Z.J."/>
        </authorList>
    </citation>
    <scope>NUCLEOTIDE SEQUENCE [LARGE SCALE GENOMIC DNA]</scope>
    <source>
        <tissue evidence="2">The whole plant</tissue>
    </source>
</reference>
<evidence type="ECO:0000313" key="2">
    <source>
        <dbReference type="EMBL" id="PKU62049.1"/>
    </source>
</evidence>
<evidence type="ECO:0000256" key="1">
    <source>
        <dbReference type="SAM" id="MobiDB-lite"/>
    </source>
</evidence>
<reference evidence="2 3" key="2">
    <citation type="journal article" date="2017" name="Nature">
        <title>The Apostasia genome and the evolution of orchids.</title>
        <authorList>
            <person name="Zhang G.Q."/>
            <person name="Liu K.W."/>
            <person name="Li Z."/>
            <person name="Lohaus R."/>
            <person name="Hsiao Y.Y."/>
            <person name="Niu S.C."/>
            <person name="Wang J.Y."/>
            <person name="Lin Y.C."/>
            <person name="Xu Q."/>
            <person name="Chen L.J."/>
            <person name="Yoshida K."/>
            <person name="Fujiwara S."/>
            <person name="Wang Z.W."/>
            <person name="Zhang Y.Q."/>
            <person name="Mitsuda N."/>
            <person name="Wang M."/>
            <person name="Liu G.H."/>
            <person name="Pecoraro L."/>
            <person name="Huang H.X."/>
            <person name="Xiao X.J."/>
            <person name="Lin M."/>
            <person name="Wu X.Y."/>
            <person name="Wu W.L."/>
            <person name="Chen Y.Y."/>
            <person name="Chang S.B."/>
            <person name="Sakamoto S."/>
            <person name="Ohme-Takagi M."/>
            <person name="Yagi M."/>
            <person name="Zeng S.J."/>
            <person name="Shen C.Y."/>
            <person name="Yeh C.M."/>
            <person name="Luo Y.B."/>
            <person name="Tsai W.C."/>
            <person name="Van de Peer Y."/>
            <person name="Liu Z.J."/>
        </authorList>
    </citation>
    <scope>NUCLEOTIDE SEQUENCE [LARGE SCALE GENOMIC DNA]</scope>
    <source>
        <tissue evidence="2">The whole plant</tissue>
    </source>
</reference>
<accession>A0A2I0VF48</accession>
<sequence length="111" mass="11485">MGAVGGSASTSSRASTFPNGERLAGGAQAVRMKRPRVGGSSPSGRPFLRLRLHQWCTSSEGGTVGIPSSCAAPVVSSRCARDPVRGPIRPPLVGSSLLLVDRCRYNAQPVP</sequence>
<dbReference type="Proteomes" id="UP000233837">
    <property type="component" value="Unassembled WGS sequence"/>
</dbReference>